<sequence length="210" mass="24398">METEQVSINNSKTSNDGLPAYQTSMVNDVEEELLSKYLPRYVFHSKFRFFWYHYSISIILTIISGIHIIVEIIIAQENSFDMKKILKRLNFESKKFFFYQVINDSPGLKISKWNVIAAKMNKYLEDEGIRDDSYTFYDGQQCLNIYNLLVSSLKPVVYRNIFTGAINRQTPNALSTEFPRVDDVNDVAIGILRNLAKKAQDVLRETLEEI</sequence>
<gene>
    <name evidence="2" type="ORF">C6P45_005464</name>
</gene>
<keyword evidence="3" id="KW-1185">Reference proteome</keyword>
<dbReference type="EMBL" id="PUHR01000096">
    <property type="protein sequence ID" value="KAG0667705.1"/>
    <property type="molecule type" value="Genomic_DNA"/>
</dbReference>
<keyword evidence="1" id="KW-1133">Transmembrane helix</keyword>
<evidence type="ECO:0000313" key="2">
    <source>
        <dbReference type="EMBL" id="KAG0667705.1"/>
    </source>
</evidence>
<evidence type="ECO:0000256" key="1">
    <source>
        <dbReference type="SAM" id="Phobius"/>
    </source>
</evidence>
<dbReference type="Pfam" id="PF00674">
    <property type="entry name" value="DUP"/>
    <property type="match status" value="1"/>
</dbReference>
<comment type="caution">
    <text evidence="2">The sequence shown here is derived from an EMBL/GenBank/DDBJ whole genome shotgun (WGS) entry which is preliminary data.</text>
</comment>
<organism evidence="2 3">
    <name type="scientific">Maudiozyma exigua</name>
    <name type="common">Yeast</name>
    <name type="synonym">Kazachstania exigua</name>
    <dbReference type="NCBI Taxonomy" id="34358"/>
    <lineage>
        <taxon>Eukaryota</taxon>
        <taxon>Fungi</taxon>
        <taxon>Dikarya</taxon>
        <taxon>Ascomycota</taxon>
        <taxon>Saccharomycotina</taxon>
        <taxon>Saccharomycetes</taxon>
        <taxon>Saccharomycetales</taxon>
        <taxon>Saccharomycetaceae</taxon>
        <taxon>Maudiozyma</taxon>
    </lineage>
</organism>
<keyword evidence="1" id="KW-0812">Transmembrane</keyword>
<name>A0A9P7BAE1_MAUEX</name>
<keyword evidence="1" id="KW-0472">Membrane</keyword>
<dbReference type="Proteomes" id="UP000750334">
    <property type="component" value="Unassembled WGS sequence"/>
</dbReference>
<proteinExistence type="predicted"/>
<dbReference type="AlphaFoldDB" id="A0A9P7BAE1"/>
<dbReference type="OrthoDB" id="4036062at2759"/>
<feature type="transmembrane region" description="Helical" evidence="1">
    <location>
        <begin position="51"/>
        <end position="74"/>
    </location>
</feature>
<accession>A0A9P7BAE1</accession>
<dbReference type="InterPro" id="IPR001142">
    <property type="entry name" value="DUP/COS"/>
</dbReference>
<evidence type="ECO:0000313" key="3">
    <source>
        <dbReference type="Proteomes" id="UP000750334"/>
    </source>
</evidence>
<protein>
    <submittedName>
        <fullName evidence="2">Uncharacterized protein</fullName>
    </submittedName>
</protein>
<reference evidence="2 3" key="1">
    <citation type="submission" date="2020-11" db="EMBL/GenBank/DDBJ databases">
        <title>Kefir isolates.</title>
        <authorList>
            <person name="Marcisauskas S."/>
            <person name="Kim Y."/>
            <person name="Blasche S."/>
        </authorList>
    </citation>
    <scope>NUCLEOTIDE SEQUENCE [LARGE SCALE GENOMIC DNA]</scope>
    <source>
        <strain evidence="2 3">OG2</strain>
    </source>
</reference>